<name>A0A0F8Z027_9ZZZZ</name>
<sequence length="74" mass="8296">ELIEKCEQCGDTRVSDASDIESALRILVCVMCERRVCEKCRVSDTPPVCRRLSTTSIEQRGRPWFSCSLAADSV</sequence>
<protein>
    <submittedName>
        <fullName evidence="1">Uncharacterized protein</fullName>
    </submittedName>
</protein>
<comment type="caution">
    <text evidence="1">The sequence shown here is derived from an EMBL/GenBank/DDBJ whole genome shotgun (WGS) entry which is preliminary data.</text>
</comment>
<evidence type="ECO:0000313" key="1">
    <source>
        <dbReference type="EMBL" id="KKK59709.1"/>
    </source>
</evidence>
<organism evidence="1">
    <name type="scientific">marine sediment metagenome</name>
    <dbReference type="NCBI Taxonomy" id="412755"/>
    <lineage>
        <taxon>unclassified sequences</taxon>
        <taxon>metagenomes</taxon>
        <taxon>ecological metagenomes</taxon>
    </lineage>
</organism>
<gene>
    <name evidence="1" type="ORF">LCGC14_3031670</name>
</gene>
<dbReference type="EMBL" id="LAZR01063330">
    <property type="protein sequence ID" value="KKK59709.1"/>
    <property type="molecule type" value="Genomic_DNA"/>
</dbReference>
<proteinExistence type="predicted"/>
<feature type="non-terminal residue" evidence="1">
    <location>
        <position position="1"/>
    </location>
</feature>
<accession>A0A0F8Z027</accession>
<reference evidence="1" key="1">
    <citation type="journal article" date="2015" name="Nature">
        <title>Complex archaea that bridge the gap between prokaryotes and eukaryotes.</title>
        <authorList>
            <person name="Spang A."/>
            <person name="Saw J.H."/>
            <person name="Jorgensen S.L."/>
            <person name="Zaremba-Niedzwiedzka K."/>
            <person name="Martijn J."/>
            <person name="Lind A.E."/>
            <person name="van Eijk R."/>
            <person name="Schleper C."/>
            <person name="Guy L."/>
            <person name="Ettema T.J."/>
        </authorList>
    </citation>
    <scope>NUCLEOTIDE SEQUENCE</scope>
</reference>
<dbReference type="AlphaFoldDB" id="A0A0F8Z027"/>